<keyword evidence="4" id="KW-0732">Signal</keyword>
<protein>
    <submittedName>
        <fullName evidence="10">LPXTG cell wall anchor domain-containing protein</fullName>
    </submittedName>
</protein>
<comment type="caution">
    <text evidence="10">The sequence shown here is derived from an EMBL/GenBank/DDBJ whole genome shotgun (WGS) entry which is preliminary data.</text>
</comment>
<evidence type="ECO:0000259" key="9">
    <source>
        <dbReference type="PROSITE" id="PS50847"/>
    </source>
</evidence>
<evidence type="ECO:0000256" key="1">
    <source>
        <dbReference type="ARBA" id="ARBA00004168"/>
    </source>
</evidence>
<dbReference type="EMBL" id="JAASTW010000012">
    <property type="protein sequence ID" value="MBC1489437.1"/>
    <property type="molecule type" value="Genomic_DNA"/>
</dbReference>
<keyword evidence="5" id="KW-0677">Repeat</keyword>
<feature type="compositionally biased region" description="Low complexity" evidence="7">
    <location>
        <begin position="237"/>
        <end position="271"/>
    </location>
</feature>
<feature type="domain" description="Gram-positive cocci surface proteins LPxTG" evidence="9">
    <location>
        <begin position="294"/>
        <end position="328"/>
    </location>
</feature>
<proteinExistence type="predicted"/>
<dbReference type="InterPro" id="IPR019931">
    <property type="entry name" value="LPXTG_anchor"/>
</dbReference>
<feature type="region of interest" description="Disordered" evidence="7">
    <location>
        <begin position="236"/>
        <end position="299"/>
    </location>
</feature>
<evidence type="ECO:0000256" key="4">
    <source>
        <dbReference type="ARBA" id="ARBA00022729"/>
    </source>
</evidence>
<accession>A0A7X1C9L2</accession>
<dbReference type="Proteomes" id="UP000561617">
    <property type="component" value="Unassembled WGS sequence"/>
</dbReference>
<reference evidence="10 11" key="1">
    <citation type="submission" date="2020-03" db="EMBL/GenBank/DDBJ databases">
        <title>Soil Listeria distribution.</title>
        <authorList>
            <person name="Liao J."/>
            <person name="Wiedmann M."/>
        </authorList>
    </citation>
    <scope>NUCLEOTIDE SEQUENCE [LARGE SCALE GENOMIC DNA]</scope>
    <source>
        <strain evidence="10 11">FSL L7-1554</strain>
    </source>
</reference>
<keyword evidence="3" id="KW-0964">Secreted</keyword>
<feature type="non-terminal residue" evidence="10">
    <location>
        <position position="1"/>
    </location>
</feature>
<gene>
    <name evidence="10" type="ORF">HCJ38_10545</name>
</gene>
<dbReference type="InterPro" id="IPR009459">
    <property type="entry name" value="MucBP_dom"/>
</dbReference>
<keyword evidence="8" id="KW-0472">Membrane</keyword>
<dbReference type="Pfam" id="PF00746">
    <property type="entry name" value="Gram_pos_anchor"/>
    <property type="match status" value="1"/>
</dbReference>
<evidence type="ECO:0000256" key="8">
    <source>
        <dbReference type="SAM" id="Phobius"/>
    </source>
</evidence>
<keyword evidence="8" id="KW-0812">Transmembrane</keyword>
<keyword evidence="2" id="KW-0134">Cell wall</keyword>
<evidence type="ECO:0000256" key="5">
    <source>
        <dbReference type="ARBA" id="ARBA00022737"/>
    </source>
</evidence>
<feature type="transmembrane region" description="Helical" evidence="8">
    <location>
        <begin position="304"/>
        <end position="321"/>
    </location>
</feature>
<evidence type="ECO:0000256" key="2">
    <source>
        <dbReference type="ARBA" id="ARBA00022512"/>
    </source>
</evidence>
<dbReference type="Gene3D" id="3.10.20.320">
    <property type="entry name" value="Putative peptidoglycan bound protein (lpxtg motif)"/>
    <property type="match status" value="4"/>
</dbReference>
<feature type="compositionally biased region" description="Polar residues" evidence="7">
    <location>
        <begin position="289"/>
        <end position="299"/>
    </location>
</feature>
<comment type="subcellular location">
    <subcellularLocation>
        <location evidence="1">Secreted</location>
        <location evidence="1">Cell wall</location>
        <topology evidence="1">Peptidoglycan-anchor</topology>
    </subcellularLocation>
</comment>
<evidence type="ECO:0000313" key="11">
    <source>
        <dbReference type="Proteomes" id="UP000561617"/>
    </source>
</evidence>
<organism evidence="10 11">
    <name type="scientific">Listeria immobilis</name>
    <dbReference type="NCBI Taxonomy" id="2713502"/>
    <lineage>
        <taxon>Bacteria</taxon>
        <taxon>Bacillati</taxon>
        <taxon>Bacillota</taxon>
        <taxon>Bacilli</taxon>
        <taxon>Bacillales</taxon>
        <taxon>Listeriaceae</taxon>
        <taxon>Listeria</taxon>
    </lineage>
</organism>
<evidence type="ECO:0000313" key="10">
    <source>
        <dbReference type="EMBL" id="MBC1489437.1"/>
    </source>
</evidence>
<keyword evidence="8" id="KW-1133">Transmembrane helix</keyword>
<evidence type="ECO:0000256" key="7">
    <source>
        <dbReference type="SAM" id="MobiDB-lite"/>
    </source>
</evidence>
<dbReference type="PROSITE" id="PS50847">
    <property type="entry name" value="GRAM_POS_ANCHORING"/>
    <property type="match status" value="1"/>
</dbReference>
<dbReference type="RefSeq" id="WP_185381273.1">
    <property type="nucleotide sequence ID" value="NZ_JAASTW010000012.1"/>
</dbReference>
<feature type="compositionally biased region" description="Polar residues" evidence="7">
    <location>
        <begin position="272"/>
        <end position="281"/>
    </location>
</feature>
<evidence type="ECO:0000256" key="6">
    <source>
        <dbReference type="ARBA" id="ARBA00023088"/>
    </source>
</evidence>
<sequence length="328" mass="34864">TETPSNATGTFSDTAQTVTYVYQKDAVAGQDVTVKYVDTEGNELAPSETLSGNVDESYTSEAKTIADYTLTETPSNATGTFSDTAQTVTYVYQKDAVAGQNVTVQFVDEAGNQLAEPMTLSGNIGDAFEAIAKIIDGWKLTATPANATGMFSDTTQTVTFVYKKAAITGKDVTVNYVDTEGNQLAPSEVLNGEFGTAYLSEAKVIDGWKLTATPANASGIFSDQLQTVNYVYEKVDSGTGDNTNDNNNNTDNNTNTSNETQVTPTQPSVVTIDSTESTSKAETAKQAIDTENTLPTTGDSTNPLLILFGSLLAVGAFGMFFRRTRNNN</sequence>
<dbReference type="NCBIfam" id="TIGR01167">
    <property type="entry name" value="LPXTG_anchor"/>
    <property type="match status" value="1"/>
</dbReference>
<name>A0A7X1C9L2_9LIST</name>
<dbReference type="Pfam" id="PF06458">
    <property type="entry name" value="MucBP"/>
    <property type="match status" value="4"/>
</dbReference>
<dbReference type="AlphaFoldDB" id="A0A7X1C9L2"/>
<evidence type="ECO:0000256" key="3">
    <source>
        <dbReference type="ARBA" id="ARBA00022525"/>
    </source>
</evidence>
<keyword evidence="6" id="KW-0572">Peptidoglycan-anchor</keyword>